<keyword evidence="3" id="KW-1185">Reference proteome</keyword>
<proteinExistence type="predicted"/>
<reference evidence="2" key="1">
    <citation type="submission" date="2022-07" db="EMBL/GenBank/DDBJ databases">
        <title>Genome Sequence of Leucocoprinus birnbaumii.</title>
        <authorList>
            <person name="Buettner E."/>
        </authorList>
    </citation>
    <scope>NUCLEOTIDE SEQUENCE</scope>
    <source>
        <strain evidence="2">VT141</strain>
    </source>
</reference>
<feature type="compositionally biased region" description="Basic and acidic residues" evidence="1">
    <location>
        <begin position="95"/>
        <end position="113"/>
    </location>
</feature>
<dbReference type="EMBL" id="JANIEX010000537">
    <property type="protein sequence ID" value="KAJ3565824.1"/>
    <property type="molecule type" value="Genomic_DNA"/>
</dbReference>
<evidence type="ECO:0000256" key="1">
    <source>
        <dbReference type="SAM" id="MobiDB-lite"/>
    </source>
</evidence>
<comment type="caution">
    <text evidence="2">The sequence shown here is derived from an EMBL/GenBank/DDBJ whole genome shotgun (WGS) entry which is preliminary data.</text>
</comment>
<organism evidence="2 3">
    <name type="scientific">Leucocoprinus birnbaumii</name>
    <dbReference type="NCBI Taxonomy" id="56174"/>
    <lineage>
        <taxon>Eukaryota</taxon>
        <taxon>Fungi</taxon>
        <taxon>Dikarya</taxon>
        <taxon>Basidiomycota</taxon>
        <taxon>Agaricomycotina</taxon>
        <taxon>Agaricomycetes</taxon>
        <taxon>Agaricomycetidae</taxon>
        <taxon>Agaricales</taxon>
        <taxon>Agaricineae</taxon>
        <taxon>Agaricaceae</taxon>
        <taxon>Leucocoprinus</taxon>
    </lineage>
</organism>
<dbReference type="Proteomes" id="UP001213000">
    <property type="component" value="Unassembled WGS sequence"/>
</dbReference>
<sequence length="192" mass="21482">MRLILSSRHPRNSSYSTESGEILYKVTKPPRLGPRTVTIRKAVGTVQGVWQGDPDQSRPRSISASSSSASRGIRAKVPTRPGTSESMVSKMTGRNRRDSELVDVDGGGRKSPTDDEGFTDSDDEDEEEEGVEPGSPTYEGHFAFYAQIEFNALLSPRFRFDSREVSVKEYFRKEGWSWYGRSVVIIHSDDLD</sequence>
<evidence type="ECO:0000313" key="3">
    <source>
        <dbReference type="Proteomes" id="UP001213000"/>
    </source>
</evidence>
<feature type="compositionally biased region" description="Low complexity" evidence="1">
    <location>
        <begin position="59"/>
        <end position="72"/>
    </location>
</feature>
<protein>
    <submittedName>
        <fullName evidence="2">Uncharacterized protein</fullName>
    </submittedName>
</protein>
<dbReference type="AlphaFoldDB" id="A0AAD5VPD1"/>
<name>A0AAD5VPD1_9AGAR</name>
<feature type="region of interest" description="Disordered" evidence="1">
    <location>
        <begin position="44"/>
        <end position="138"/>
    </location>
</feature>
<evidence type="ECO:0000313" key="2">
    <source>
        <dbReference type="EMBL" id="KAJ3565824.1"/>
    </source>
</evidence>
<feature type="compositionally biased region" description="Acidic residues" evidence="1">
    <location>
        <begin position="114"/>
        <end position="131"/>
    </location>
</feature>
<gene>
    <name evidence="2" type="ORF">NP233_g7397</name>
</gene>
<accession>A0AAD5VPD1</accession>